<dbReference type="RefSeq" id="WP_116854072.1">
    <property type="nucleotide sequence ID" value="NZ_QTJV01000004.1"/>
</dbReference>
<gene>
    <name evidence="2" type="ORF">DXN04_14530</name>
</gene>
<dbReference type="SUPFAM" id="SSF51306">
    <property type="entry name" value="LexA/Signal peptidase"/>
    <property type="match status" value="1"/>
</dbReference>
<dbReference type="InterPro" id="IPR036286">
    <property type="entry name" value="LexA/Signal_pep-like_sf"/>
</dbReference>
<dbReference type="EMBL" id="QTJV01000004">
    <property type="protein sequence ID" value="RFM34489.1"/>
    <property type="molecule type" value="Genomic_DNA"/>
</dbReference>
<accession>A0A3E1P2T1</accession>
<reference evidence="2 3" key="1">
    <citation type="submission" date="2018-08" db="EMBL/GenBank/DDBJ databases">
        <title>Chitinophaga sp. K20C18050901, a novel bacterium isolated from forest soil.</title>
        <authorList>
            <person name="Wang C."/>
        </authorList>
    </citation>
    <scope>NUCLEOTIDE SEQUENCE [LARGE SCALE GENOMIC DNA]</scope>
    <source>
        <strain evidence="2 3">K20C18050901</strain>
    </source>
</reference>
<dbReference type="Proteomes" id="UP000261174">
    <property type="component" value="Unassembled WGS sequence"/>
</dbReference>
<evidence type="ECO:0000313" key="3">
    <source>
        <dbReference type="Proteomes" id="UP000261174"/>
    </source>
</evidence>
<evidence type="ECO:0000313" key="2">
    <source>
        <dbReference type="EMBL" id="RFM34489.1"/>
    </source>
</evidence>
<dbReference type="OrthoDB" id="673026at2"/>
<dbReference type="Gene3D" id="2.10.109.10">
    <property type="entry name" value="Umud Fragment, subunit A"/>
    <property type="match status" value="1"/>
</dbReference>
<dbReference type="InterPro" id="IPR015927">
    <property type="entry name" value="Peptidase_S24_S26A/B/C"/>
</dbReference>
<keyword evidence="3" id="KW-1185">Reference proteome</keyword>
<sequence length="162" mass="18875">METDPGRNSEDRYPIRMGINSVERIFKKYEVDLPVYEGNVQLGDLEQAQVAYTLKGDIYRRGDFFIALKDERMLPLWDKGDLVLLKYEDQGELIVGDRYYLLLGDGREIIGGLTKLADLIVITPENPQYGRLELKRSEVLKIYKVMEGLKREEAIREREKNM</sequence>
<dbReference type="AlphaFoldDB" id="A0A3E1P2T1"/>
<feature type="domain" description="Peptidase S24/S26A/S26B/S26C" evidence="1">
    <location>
        <begin position="38"/>
        <end position="142"/>
    </location>
</feature>
<proteinExistence type="predicted"/>
<protein>
    <recommendedName>
        <fullName evidence="1">Peptidase S24/S26A/S26B/S26C domain-containing protein</fullName>
    </recommendedName>
</protein>
<organism evidence="2 3">
    <name type="scientific">Chitinophaga silvisoli</name>
    <dbReference type="NCBI Taxonomy" id="2291814"/>
    <lineage>
        <taxon>Bacteria</taxon>
        <taxon>Pseudomonadati</taxon>
        <taxon>Bacteroidota</taxon>
        <taxon>Chitinophagia</taxon>
        <taxon>Chitinophagales</taxon>
        <taxon>Chitinophagaceae</taxon>
        <taxon>Chitinophaga</taxon>
    </lineage>
</organism>
<dbReference type="Pfam" id="PF00717">
    <property type="entry name" value="Peptidase_S24"/>
    <property type="match status" value="1"/>
</dbReference>
<evidence type="ECO:0000259" key="1">
    <source>
        <dbReference type="Pfam" id="PF00717"/>
    </source>
</evidence>
<comment type="caution">
    <text evidence="2">The sequence shown here is derived from an EMBL/GenBank/DDBJ whole genome shotgun (WGS) entry which is preliminary data.</text>
</comment>
<name>A0A3E1P2T1_9BACT</name>